<name>A0ABN6XY94_9MICO</name>
<protein>
    <recommendedName>
        <fullName evidence="1">IrrE N-terminal-like domain-containing protein</fullName>
    </recommendedName>
</protein>
<dbReference type="InterPro" id="IPR052345">
    <property type="entry name" value="Rad_response_metalloprotease"/>
</dbReference>
<reference evidence="3" key="1">
    <citation type="journal article" date="2019" name="Int. J. Syst. Evol. Microbiol.">
        <title>The Global Catalogue of Microorganisms (GCM) 10K type strain sequencing project: providing services to taxonomists for standard genome sequencing and annotation.</title>
        <authorList>
            <consortium name="The Broad Institute Genomics Platform"/>
            <consortium name="The Broad Institute Genome Sequencing Center for Infectious Disease"/>
            <person name="Wu L."/>
            <person name="Ma J."/>
        </authorList>
    </citation>
    <scope>NUCLEOTIDE SEQUENCE [LARGE SCALE GENOMIC DNA]</scope>
    <source>
        <strain evidence="3">NBRC 108728</strain>
    </source>
</reference>
<dbReference type="Proteomes" id="UP001321486">
    <property type="component" value="Chromosome"/>
</dbReference>
<dbReference type="PANTHER" id="PTHR43236">
    <property type="entry name" value="ANTITOXIN HIGA1"/>
    <property type="match status" value="1"/>
</dbReference>
<dbReference type="Pfam" id="PF06114">
    <property type="entry name" value="Peptidase_M78"/>
    <property type="match status" value="1"/>
</dbReference>
<evidence type="ECO:0000313" key="3">
    <source>
        <dbReference type="Proteomes" id="UP001321486"/>
    </source>
</evidence>
<dbReference type="PANTHER" id="PTHR43236:SF1">
    <property type="entry name" value="BLL7220 PROTEIN"/>
    <property type="match status" value="1"/>
</dbReference>
<gene>
    <name evidence="2" type="ORF">GCM10025867_08720</name>
</gene>
<feature type="domain" description="IrrE N-terminal-like" evidence="1">
    <location>
        <begin position="55"/>
        <end position="130"/>
    </location>
</feature>
<dbReference type="RefSeq" id="WP_286345590.1">
    <property type="nucleotide sequence ID" value="NZ_AP027732.1"/>
</dbReference>
<evidence type="ECO:0000313" key="2">
    <source>
        <dbReference type="EMBL" id="BDZ48631.1"/>
    </source>
</evidence>
<dbReference type="Gene3D" id="1.10.10.2910">
    <property type="match status" value="1"/>
</dbReference>
<proteinExistence type="predicted"/>
<evidence type="ECO:0000259" key="1">
    <source>
        <dbReference type="Pfam" id="PF06114"/>
    </source>
</evidence>
<organism evidence="2 3">
    <name type="scientific">Frondihabitans sucicola</name>
    <dbReference type="NCBI Taxonomy" id="1268041"/>
    <lineage>
        <taxon>Bacteria</taxon>
        <taxon>Bacillati</taxon>
        <taxon>Actinomycetota</taxon>
        <taxon>Actinomycetes</taxon>
        <taxon>Micrococcales</taxon>
        <taxon>Microbacteriaceae</taxon>
        <taxon>Frondihabitans</taxon>
    </lineage>
</organism>
<keyword evidence="3" id="KW-1185">Reference proteome</keyword>
<dbReference type="EMBL" id="AP027732">
    <property type="protein sequence ID" value="BDZ48631.1"/>
    <property type="molecule type" value="Genomic_DNA"/>
</dbReference>
<dbReference type="InterPro" id="IPR010359">
    <property type="entry name" value="IrrE_HExxH"/>
</dbReference>
<sequence length="335" mass="37331">MTLERWTTRAIDQLSGPTREAFVLDPIETIRSMGISVRAVDSLAESRQDGGMCDGVSYLSDGVVLYAPTDGSRRENFTVAHELGHWLVEHDDAILDWVANRDESSVALETLCDRIAQRLLLPDDLIDSIVSNPVRAQNILDLYAGSAASRPAAAIAVASRLKGLGAIVIIDRPSRSITSSSVVPDPELGWPKIYPWRGQQVDAAHTLVHMNSGDSLTRRSFWRSSWDKREDFYIDAVADDRRIYAVLADADLWKVEPMPVLTDRAWDTRLEGSVFCCGMQRAVRGYPCSKCQQYFCPKCGNCRCTRERADEELCITCNTLTRSHLLVNGQCEMCA</sequence>
<accession>A0ABN6XY94</accession>